<dbReference type="Proteomes" id="UP000030121">
    <property type="component" value="Unassembled WGS sequence"/>
</dbReference>
<dbReference type="AlphaFoldDB" id="A0A0A2M9A2"/>
<evidence type="ECO:0000313" key="1">
    <source>
        <dbReference type="EMBL" id="KGO88854.1"/>
    </source>
</evidence>
<dbReference type="EMBL" id="JRLW01000014">
    <property type="protein sequence ID" value="KGO88854.1"/>
    <property type="molecule type" value="Genomic_DNA"/>
</dbReference>
<proteinExistence type="predicted"/>
<comment type="caution">
    <text evidence="1">The sequence shown here is derived from an EMBL/GenBank/DDBJ whole genome shotgun (WGS) entry which is preliminary data.</text>
</comment>
<evidence type="ECO:0000313" key="2">
    <source>
        <dbReference type="Proteomes" id="UP000030121"/>
    </source>
</evidence>
<name>A0A0A2M9A2_9FLAO</name>
<sequence length="241" mass="26032">MNQGPKIVGFENTIENIAYFSDEGQIQYDLPVIIYGFGDGNANGSNIEITYEVDLDNSTATEGTEFEFADTTNKITIPAGSTFATIPLLVNTGSFNPISKTELVLKLTTTTDGVISESQKIATIAFVGCQSQLPTGAYSWVSTAGYAGTANITEIATNTFEVPFPGVSSGGQPIPMQFNDICGEFTHLGWDFSDTYLCSASNITWDSDLNTLTFEELRVYNGLTVGSGVFFDRKTTVYTKL</sequence>
<reference evidence="1 2" key="1">
    <citation type="submission" date="2013-09" db="EMBL/GenBank/DDBJ databases">
        <authorList>
            <person name="Zeng Z."/>
            <person name="Chen C."/>
        </authorList>
    </citation>
    <scope>NUCLEOTIDE SEQUENCE [LARGE SCALE GENOMIC DNA]</scope>
    <source>
        <strain evidence="1 2">GH29-5</strain>
    </source>
</reference>
<dbReference type="eggNOG" id="ENOG5033MD6">
    <property type="taxonomic scope" value="Bacteria"/>
</dbReference>
<gene>
    <name evidence="1" type="ORF">Q764_10570</name>
</gene>
<evidence type="ECO:0008006" key="3">
    <source>
        <dbReference type="Google" id="ProtNLM"/>
    </source>
</evidence>
<accession>A0A0A2M9A2</accession>
<organism evidence="1 2">
    <name type="scientific">Flavobacterium suncheonense GH29-5 = DSM 17707</name>
    <dbReference type="NCBI Taxonomy" id="1121899"/>
    <lineage>
        <taxon>Bacteria</taxon>
        <taxon>Pseudomonadati</taxon>
        <taxon>Bacteroidota</taxon>
        <taxon>Flavobacteriia</taxon>
        <taxon>Flavobacteriales</taxon>
        <taxon>Flavobacteriaceae</taxon>
        <taxon>Flavobacterium</taxon>
    </lineage>
</organism>
<dbReference type="STRING" id="1121899.GCA_000430025_00694"/>
<keyword evidence="2" id="KW-1185">Reference proteome</keyword>
<protein>
    <recommendedName>
        <fullName evidence="3">Calx-beta domain-containing protein</fullName>
    </recommendedName>
</protein>